<feature type="transmembrane region" description="Helical" evidence="5">
    <location>
        <begin position="33"/>
        <end position="55"/>
    </location>
</feature>
<proteinExistence type="inferred from homology"/>
<name>A0A7S2Z206_9CHLO</name>
<keyword evidence="2 5" id="KW-0812">Transmembrane</keyword>
<organism evidence="6">
    <name type="scientific">Chloropicon laureae</name>
    <dbReference type="NCBI Taxonomy" id="464258"/>
    <lineage>
        <taxon>Eukaryota</taxon>
        <taxon>Viridiplantae</taxon>
        <taxon>Chlorophyta</taxon>
        <taxon>Chloropicophyceae</taxon>
        <taxon>Chloropicales</taxon>
        <taxon>Chloropicaceae</taxon>
        <taxon>Chloropicon</taxon>
    </lineage>
</organism>
<evidence type="ECO:0000256" key="1">
    <source>
        <dbReference type="ARBA" id="ARBA00004141"/>
    </source>
</evidence>
<gene>
    <name evidence="6" type="ORF">CLAU1311_LOCUS3444</name>
</gene>
<keyword evidence="5" id="KW-0256">Endoplasmic reticulum</keyword>
<dbReference type="GO" id="GO:0005789">
    <property type="term" value="C:endoplasmic reticulum membrane"/>
    <property type="evidence" value="ECO:0007669"/>
    <property type="project" value="UniProtKB-SubCell"/>
</dbReference>
<dbReference type="GO" id="GO:0030234">
    <property type="term" value="F:enzyme regulator activity"/>
    <property type="evidence" value="ECO:0007669"/>
    <property type="project" value="UniProtKB-UniRule"/>
</dbReference>
<dbReference type="InterPro" id="IPR009914">
    <property type="entry name" value="DPM2"/>
</dbReference>
<comment type="pathway">
    <text evidence="5">Protein modification; protein glycosylation.</text>
</comment>
<feature type="transmembrane region" description="Helical" evidence="5">
    <location>
        <begin position="75"/>
        <end position="100"/>
    </location>
</feature>
<comment type="subcellular location">
    <subcellularLocation>
        <location evidence="5">Endoplasmic reticulum membrane</location>
        <topology evidence="5">Multi-pass membrane protein</topology>
    </subcellularLocation>
    <subcellularLocation>
        <location evidence="1">Membrane</location>
        <topology evidence="1">Multi-pass membrane protein</topology>
    </subcellularLocation>
</comment>
<dbReference type="Pfam" id="PF07297">
    <property type="entry name" value="DPM2"/>
    <property type="match status" value="1"/>
</dbReference>
<evidence type="ECO:0000256" key="4">
    <source>
        <dbReference type="ARBA" id="ARBA00023136"/>
    </source>
</evidence>
<evidence type="ECO:0000313" key="6">
    <source>
        <dbReference type="EMBL" id="CAE0017219.1"/>
    </source>
</evidence>
<comment type="function">
    <text evidence="5">Regulatory subunit of the dolichol-phosphate mannose (DPM) synthase complex; essential for the ER localization.</text>
</comment>
<dbReference type="UniPathway" id="UPA00378"/>
<reference evidence="6" key="1">
    <citation type="submission" date="2021-01" db="EMBL/GenBank/DDBJ databases">
        <authorList>
            <person name="Corre E."/>
            <person name="Pelletier E."/>
            <person name="Niang G."/>
            <person name="Scheremetjew M."/>
            <person name="Finn R."/>
            <person name="Kale V."/>
            <person name="Holt S."/>
            <person name="Cochrane G."/>
            <person name="Meng A."/>
            <person name="Brown T."/>
            <person name="Cohen L."/>
        </authorList>
    </citation>
    <scope>NUCLEOTIDE SEQUENCE</scope>
    <source>
        <strain evidence="6">RCC856</strain>
    </source>
</reference>
<dbReference type="GO" id="GO:0180047">
    <property type="term" value="P:dolichol phosphate mannose biosynthetic process"/>
    <property type="evidence" value="ECO:0007669"/>
    <property type="project" value="InterPro"/>
</dbReference>
<evidence type="ECO:0000256" key="3">
    <source>
        <dbReference type="ARBA" id="ARBA00022989"/>
    </source>
</evidence>
<dbReference type="EMBL" id="HBHU01005336">
    <property type="protein sequence ID" value="CAE0017219.1"/>
    <property type="molecule type" value="Transcribed_RNA"/>
</dbReference>
<comment type="subunit">
    <text evidence="5">Component of the dolichol-phosphate mannose (DPM) synthase complex.</text>
</comment>
<keyword evidence="4 5" id="KW-0472">Membrane</keyword>
<evidence type="ECO:0000256" key="5">
    <source>
        <dbReference type="RuleBase" id="RU365084"/>
    </source>
</evidence>
<accession>A0A7S2Z206</accession>
<protein>
    <recommendedName>
        <fullName evidence="5">Dolichol phosphate-mannose biosynthesis regulatory protein</fullName>
    </recommendedName>
</protein>
<keyword evidence="3 5" id="KW-1133">Transmembrane helix</keyword>
<evidence type="ECO:0000256" key="2">
    <source>
        <dbReference type="ARBA" id="ARBA00022692"/>
    </source>
</evidence>
<dbReference type="AlphaFoldDB" id="A0A7S2Z206"/>
<sequence>MREGGTEEEGRTTSTMGAADGLLYRDRRRTRGYALMAGVGALYVYFTLWIVAVPLLEQDAAERLDALAFPVDRWFGIAVPTLAGVAMAALVAVTLGCVILREACARKEEAAKRRG</sequence>
<comment type="similarity">
    <text evidence="5">Belongs to the DPM2 family.</text>
</comment>